<keyword evidence="10" id="KW-0169">Cobalamin biosynthesis</keyword>
<dbReference type="EMBL" id="QEKV01000001">
    <property type="protein sequence ID" value="PVY95619.1"/>
    <property type="molecule type" value="Genomic_DNA"/>
</dbReference>
<evidence type="ECO:0000256" key="6">
    <source>
        <dbReference type="ARBA" id="ARBA00005159"/>
    </source>
</evidence>
<evidence type="ECO:0000256" key="2">
    <source>
        <dbReference type="ARBA" id="ARBA00000711"/>
    </source>
</evidence>
<feature type="binding site" evidence="19">
    <location>
        <begin position="29"/>
        <end position="31"/>
    </location>
    <ligand>
        <name>GTP</name>
        <dbReference type="ChEBI" id="CHEBI:37565"/>
    </ligand>
</feature>
<sequence>MISIVTGGARSGKSEFAESLIKGDAIYIATAENYDDEMDLRIKKHVKRRDESGIKWRTVECLKNFDELSGEEKYVLFDSLGVFVSNIMFSKTADDLSDKSIEETILVVRKELEKLLDWARENDKELVIVTDEVGMSIIPESKVARVYRDLIGTINKEVAAKCDRAYFVCMGLEVRLK</sequence>
<dbReference type="SUPFAM" id="SSF52540">
    <property type="entry name" value="P-loop containing nucleoside triphosphate hydrolases"/>
    <property type="match status" value="1"/>
</dbReference>
<dbReference type="GO" id="GO:0008820">
    <property type="term" value="F:cobinamide phosphate guanylyltransferase activity"/>
    <property type="evidence" value="ECO:0007669"/>
    <property type="project" value="UniProtKB-EC"/>
</dbReference>
<dbReference type="InterPro" id="IPR027417">
    <property type="entry name" value="P-loop_NTPase"/>
</dbReference>
<evidence type="ECO:0000256" key="16">
    <source>
        <dbReference type="ARBA" id="ARBA00029570"/>
    </source>
</evidence>
<comment type="caution">
    <text evidence="20">The sequence shown here is derived from an EMBL/GenBank/DDBJ whole genome shotgun (WGS) entry which is preliminary data.</text>
</comment>
<dbReference type="GO" id="GO:0043752">
    <property type="term" value="F:adenosylcobinamide kinase activity"/>
    <property type="evidence" value="ECO:0007669"/>
    <property type="project" value="UniProtKB-EC"/>
</dbReference>
<dbReference type="AlphaFoldDB" id="A0A2U1E7D1"/>
<feature type="binding site" evidence="19">
    <location>
        <position position="78"/>
    </location>
    <ligand>
        <name>GTP</name>
        <dbReference type="ChEBI" id="CHEBI:37565"/>
    </ligand>
</feature>
<dbReference type="Pfam" id="PF02283">
    <property type="entry name" value="CobU"/>
    <property type="match status" value="1"/>
</dbReference>
<comment type="catalytic activity">
    <reaction evidence="3">
        <text>adenosylcob(III)inamide + GTP = adenosylcob(III)inamide phosphate + GDP + H(+)</text>
        <dbReference type="Rhea" id="RHEA:15765"/>
        <dbReference type="ChEBI" id="CHEBI:2480"/>
        <dbReference type="ChEBI" id="CHEBI:15378"/>
        <dbReference type="ChEBI" id="CHEBI:37565"/>
        <dbReference type="ChEBI" id="CHEBI:58189"/>
        <dbReference type="ChEBI" id="CHEBI:58502"/>
        <dbReference type="EC" id="2.7.1.156"/>
    </reaction>
</comment>
<comment type="catalytic activity">
    <reaction evidence="2">
        <text>adenosylcob(III)inamide phosphate + GTP + H(+) = adenosylcob(III)inamide-GDP + diphosphate</text>
        <dbReference type="Rhea" id="RHEA:22712"/>
        <dbReference type="ChEBI" id="CHEBI:15378"/>
        <dbReference type="ChEBI" id="CHEBI:33019"/>
        <dbReference type="ChEBI" id="CHEBI:37565"/>
        <dbReference type="ChEBI" id="CHEBI:58502"/>
        <dbReference type="ChEBI" id="CHEBI:60487"/>
        <dbReference type="EC" id="2.7.7.62"/>
    </reaction>
</comment>
<feature type="binding site" evidence="19">
    <location>
        <begin position="7"/>
        <end position="14"/>
    </location>
    <ligand>
        <name>GTP</name>
        <dbReference type="ChEBI" id="CHEBI:37565"/>
    </ligand>
</feature>
<evidence type="ECO:0000313" key="21">
    <source>
        <dbReference type="Proteomes" id="UP000245793"/>
    </source>
</evidence>
<accession>A0A2U1E7D1</accession>
<dbReference type="EC" id="2.7.7.62" evidence="9"/>
<evidence type="ECO:0000313" key="20">
    <source>
        <dbReference type="EMBL" id="PVY95619.1"/>
    </source>
</evidence>
<evidence type="ECO:0000256" key="13">
    <source>
        <dbReference type="ARBA" id="ARBA00022777"/>
    </source>
</evidence>
<keyword evidence="20" id="KW-0548">Nucleotidyltransferase</keyword>
<dbReference type="PIRSF" id="PIRSF006135">
    <property type="entry name" value="CobU"/>
    <property type="match status" value="1"/>
</dbReference>
<reference evidence="20 21" key="1">
    <citation type="submission" date="2018-04" db="EMBL/GenBank/DDBJ databases">
        <title>Genomic Encyclopedia of Type Strains, Phase IV (KMG-IV): sequencing the most valuable type-strain genomes for metagenomic binning, comparative biology and taxonomic classification.</title>
        <authorList>
            <person name="Goeker M."/>
        </authorList>
    </citation>
    <scope>NUCLEOTIDE SEQUENCE [LARGE SCALE GENOMIC DNA]</scope>
    <source>
        <strain evidence="20 21">DSM 20705</strain>
    </source>
</reference>
<comment type="catalytic activity">
    <reaction evidence="1">
        <text>adenosylcob(III)inamide + ATP = adenosylcob(III)inamide phosphate + ADP + H(+)</text>
        <dbReference type="Rhea" id="RHEA:15769"/>
        <dbReference type="ChEBI" id="CHEBI:2480"/>
        <dbReference type="ChEBI" id="CHEBI:15378"/>
        <dbReference type="ChEBI" id="CHEBI:30616"/>
        <dbReference type="ChEBI" id="CHEBI:58502"/>
        <dbReference type="ChEBI" id="CHEBI:456216"/>
        <dbReference type="EC" id="2.7.1.156"/>
    </reaction>
</comment>
<dbReference type="RefSeq" id="WP_116479543.1">
    <property type="nucleotide sequence ID" value="NZ_QEKV01000001.1"/>
</dbReference>
<feature type="binding site" evidence="19">
    <location>
        <position position="60"/>
    </location>
    <ligand>
        <name>GTP</name>
        <dbReference type="ChEBI" id="CHEBI:37565"/>
    </ligand>
</feature>
<evidence type="ECO:0000256" key="8">
    <source>
        <dbReference type="ARBA" id="ARBA00012016"/>
    </source>
</evidence>
<dbReference type="PANTHER" id="PTHR34848:SF1">
    <property type="entry name" value="BIFUNCTIONAL ADENOSYLCOBALAMIN BIOSYNTHESIS PROTEIN COBU"/>
    <property type="match status" value="1"/>
</dbReference>
<keyword evidence="11 20" id="KW-0808">Transferase</keyword>
<dbReference type="GO" id="GO:0009236">
    <property type="term" value="P:cobalamin biosynthetic process"/>
    <property type="evidence" value="ECO:0007669"/>
    <property type="project" value="UniProtKB-UniPathway"/>
</dbReference>
<evidence type="ECO:0000256" key="11">
    <source>
        <dbReference type="ARBA" id="ARBA00022679"/>
    </source>
</evidence>
<dbReference type="Proteomes" id="UP000245793">
    <property type="component" value="Unassembled WGS sequence"/>
</dbReference>
<comment type="pathway">
    <text evidence="5">Cofactor biosynthesis; adenosylcobalamin biosynthesis; adenosylcobalamin from cob(II)yrinate a,c-diamide: step 6/7.</text>
</comment>
<evidence type="ECO:0000256" key="3">
    <source>
        <dbReference type="ARBA" id="ARBA00001522"/>
    </source>
</evidence>
<evidence type="ECO:0000256" key="12">
    <source>
        <dbReference type="ARBA" id="ARBA00022741"/>
    </source>
</evidence>
<evidence type="ECO:0000256" key="10">
    <source>
        <dbReference type="ARBA" id="ARBA00022573"/>
    </source>
</evidence>
<comment type="similarity">
    <text evidence="7">Belongs to the CobU/CobP family.</text>
</comment>
<evidence type="ECO:0000256" key="4">
    <source>
        <dbReference type="ARBA" id="ARBA00003889"/>
    </source>
</evidence>
<feature type="active site" description="GMP-histidine intermediate" evidence="18">
    <location>
        <position position="45"/>
    </location>
</feature>
<evidence type="ECO:0000256" key="5">
    <source>
        <dbReference type="ARBA" id="ARBA00004692"/>
    </source>
</evidence>
<name>A0A2U1E7D1_9FIRM</name>
<evidence type="ECO:0000256" key="7">
    <source>
        <dbReference type="ARBA" id="ARBA00007490"/>
    </source>
</evidence>
<evidence type="ECO:0000256" key="15">
    <source>
        <dbReference type="ARBA" id="ARBA00023134"/>
    </source>
</evidence>
<keyword evidence="13 20" id="KW-0418">Kinase</keyword>
<organism evidence="20 21">
    <name type="scientific">Ezakiella coagulans</name>
    <dbReference type="NCBI Taxonomy" id="46507"/>
    <lineage>
        <taxon>Bacteria</taxon>
        <taxon>Bacillati</taxon>
        <taxon>Bacillota</taxon>
        <taxon>Tissierellia</taxon>
        <taxon>Ezakiella</taxon>
    </lineage>
</organism>
<keyword evidence="15 19" id="KW-0342">GTP-binding</keyword>
<dbReference type="Gene3D" id="3.40.50.300">
    <property type="entry name" value="P-loop containing nucleotide triphosphate hydrolases"/>
    <property type="match status" value="1"/>
</dbReference>
<dbReference type="GO" id="GO:0005524">
    <property type="term" value="F:ATP binding"/>
    <property type="evidence" value="ECO:0007669"/>
    <property type="project" value="UniProtKB-KW"/>
</dbReference>
<dbReference type="GO" id="GO:0005525">
    <property type="term" value="F:GTP binding"/>
    <property type="evidence" value="ECO:0007669"/>
    <property type="project" value="UniProtKB-KW"/>
</dbReference>
<comment type="pathway">
    <text evidence="6">Cofactor biosynthesis; adenosylcobalamin biosynthesis; adenosylcobalamin from cob(II)yrinate a,c-diamide: step 5/7.</text>
</comment>
<protein>
    <recommendedName>
        <fullName evidence="16">Adenosylcobinamide kinase</fullName>
        <ecNumber evidence="8">2.7.1.156</ecNumber>
        <ecNumber evidence="9">2.7.7.62</ecNumber>
    </recommendedName>
    <alternativeName>
        <fullName evidence="17">Adenosylcobinamide-phosphate guanylyltransferase</fullName>
    </alternativeName>
</protein>
<dbReference type="EC" id="2.7.1.156" evidence="8"/>
<dbReference type="InterPro" id="IPR003203">
    <property type="entry name" value="CobU/CobP"/>
</dbReference>
<dbReference type="CDD" id="cd00544">
    <property type="entry name" value="CobU"/>
    <property type="match status" value="1"/>
</dbReference>
<evidence type="ECO:0000256" key="9">
    <source>
        <dbReference type="ARBA" id="ARBA00012523"/>
    </source>
</evidence>
<gene>
    <name evidence="20" type="ORF">C7381_101145</name>
</gene>
<keyword evidence="14" id="KW-0067">ATP-binding</keyword>
<evidence type="ECO:0000256" key="1">
    <source>
        <dbReference type="ARBA" id="ARBA00000312"/>
    </source>
</evidence>
<comment type="function">
    <text evidence="4">Catalyzes ATP-dependent phosphorylation of adenosylcobinamide and addition of GMP to adenosylcobinamide phosphate.</text>
</comment>
<evidence type="ECO:0000256" key="17">
    <source>
        <dbReference type="ARBA" id="ARBA00030571"/>
    </source>
</evidence>
<evidence type="ECO:0000256" key="14">
    <source>
        <dbReference type="ARBA" id="ARBA00022840"/>
    </source>
</evidence>
<evidence type="ECO:0000256" key="18">
    <source>
        <dbReference type="PIRSR" id="PIRSR006135-1"/>
    </source>
</evidence>
<evidence type="ECO:0000256" key="19">
    <source>
        <dbReference type="PIRSR" id="PIRSR006135-2"/>
    </source>
</evidence>
<dbReference type="UniPathway" id="UPA00148">
    <property type="reaction ID" value="UER00236"/>
</dbReference>
<proteinExistence type="inferred from homology"/>
<dbReference type="PANTHER" id="PTHR34848">
    <property type="match status" value="1"/>
</dbReference>
<keyword evidence="21" id="KW-1185">Reference proteome</keyword>
<keyword evidence="12 19" id="KW-0547">Nucleotide-binding</keyword>